<sequence>MKYSNDQKMDQYIESGIKNKQVTFEFEGVIFWHMYKFYDFMNSTNAKEPFSQYLTSLIEGYIEENPGEYKFEFGEQSIPFSTEKHGETYLDIKDTAIHF</sequence>
<dbReference type="Proteomes" id="UP001224359">
    <property type="component" value="Unassembled WGS sequence"/>
</dbReference>
<protein>
    <submittedName>
        <fullName evidence="1">Uncharacterized protein</fullName>
    </submittedName>
</protein>
<reference evidence="1 2" key="1">
    <citation type="submission" date="2023-07" db="EMBL/GenBank/DDBJ databases">
        <title>Genomic Encyclopedia of Type Strains, Phase IV (KMG-IV): sequencing the most valuable type-strain genomes for metagenomic binning, comparative biology and taxonomic classification.</title>
        <authorList>
            <person name="Goeker M."/>
        </authorList>
    </citation>
    <scope>NUCLEOTIDE SEQUENCE [LARGE SCALE GENOMIC DNA]</scope>
    <source>
        <strain evidence="1 2">DSM 16460</strain>
    </source>
</reference>
<keyword evidence="2" id="KW-1185">Reference proteome</keyword>
<evidence type="ECO:0000313" key="2">
    <source>
        <dbReference type="Proteomes" id="UP001224359"/>
    </source>
</evidence>
<gene>
    <name evidence="1" type="ORF">J2S77_000911</name>
</gene>
<organism evidence="1 2">
    <name type="scientific">Alkalibacillus salilacus</name>
    <dbReference type="NCBI Taxonomy" id="284582"/>
    <lineage>
        <taxon>Bacteria</taxon>
        <taxon>Bacillati</taxon>
        <taxon>Bacillota</taxon>
        <taxon>Bacilli</taxon>
        <taxon>Bacillales</taxon>
        <taxon>Bacillaceae</taxon>
        <taxon>Alkalibacillus</taxon>
    </lineage>
</organism>
<evidence type="ECO:0000313" key="1">
    <source>
        <dbReference type="EMBL" id="MDQ0158947.1"/>
    </source>
</evidence>
<name>A0ABT9VD98_9BACI</name>
<accession>A0ABT9VD98</accession>
<dbReference type="RefSeq" id="WP_306975057.1">
    <property type="nucleotide sequence ID" value="NZ_JAUSTQ010000003.1"/>
</dbReference>
<proteinExistence type="predicted"/>
<dbReference type="EMBL" id="JAUSTQ010000003">
    <property type="protein sequence ID" value="MDQ0158947.1"/>
    <property type="molecule type" value="Genomic_DNA"/>
</dbReference>
<comment type="caution">
    <text evidence="1">The sequence shown here is derived from an EMBL/GenBank/DDBJ whole genome shotgun (WGS) entry which is preliminary data.</text>
</comment>